<gene>
    <name evidence="3" type="ORF">ACFQPC_17060</name>
</gene>
<evidence type="ECO:0000256" key="2">
    <source>
        <dbReference type="SAM" id="SignalP"/>
    </source>
</evidence>
<name>A0ABW2IF69_9BURK</name>
<dbReference type="EMBL" id="JBHTBU010000003">
    <property type="protein sequence ID" value="MFC7289761.1"/>
    <property type="molecule type" value="Genomic_DNA"/>
</dbReference>
<dbReference type="Proteomes" id="UP001596542">
    <property type="component" value="Unassembled WGS sequence"/>
</dbReference>
<dbReference type="InterPro" id="IPR021357">
    <property type="entry name" value="DUF2782"/>
</dbReference>
<reference evidence="4" key="1">
    <citation type="journal article" date="2019" name="Int. J. Syst. Evol. Microbiol.">
        <title>The Global Catalogue of Microorganisms (GCM) 10K type strain sequencing project: providing services to taxonomists for standard genome sequencing and annotation.</title>
        <authorList>
            <consortium name="The Broad Institute Genomics Platform"/>
            <consortium name="The Broad Institute Genome Sequencing Center for Infectious Disease"/>
            <person name="Wu L."/>
            <person name="Ma J."/>
        </authorList>
    </citation>
    <scope>NUCLEOTIDE SEQUENCE [LARGE SCALE GENOMIC DNA]</scope>
    <source>
        <strain evidence="4">KACC 12508</strain>
    </source>
</reference>
<organism evidence="3 4">
    <name type="scientific">Herminiimonas glaciei</name>
    <dbReference type="NCBI Taxonomy" id="523788"/>
    <lineage>
        <taxon>Bacteria</taxon>
        <taxon>Pseudomonadati</taxon>
        <taxon>Pseudomonadota</taxon>
        <taxon>Betaproteobacteria</taxon>
        <taxon>Burkholderiales</taxon>
        <taxon>Oxalobacteraceae</taxon>
        <taxon>Herminiimonas</taxon>
    </lineage>
</organism>
<proteinExistence type="predicted"/>
<dbReference type="RefSeq" id="WP_382273047.1">
    <property type="nucleotide sequence ID" value="NZ_JBHTBU010000003.1"/>
</dbReference>
<evidence type="ECO:0000313" key="4">
    <source>
        <dbReference type="Proteomes" id="UP001596542"/>
    </source>
</evidence>
<feature type="region of interest" description="Disordered" evidence="1">
    <location>
        <begin position="82"/>
        <end position="135"/>
    </location>
</feature>
<accession>A0ABW2IF69</accession>
<comment type="caution">
    <text evidence="3">The sequence shown here is derived from an EMBL/GenBank/DDBJ whole genome shotgun (WGS) entry which is preliminary data.</text>
</comment>
<protein>
    <submittedName>
        <fullName evidence="3">DUF2782 domain-containing protein</fullName>
    </submittedName>
</protein>
<feature type="region of interest" description="Disordered" evidence="1">
    <location>
        <begin position="28"/>
        <end position="56"/>
    </location>
</feature>
<evidence type="ECO:0000256" key="1">
    <source>
        <dbReference type="SAM" id="MobiDB-lite"/>
    </source>
</evidence>
<sequence>MRTSKIWSLISITAAVIATPMVVNAQNAPGNDVAPPPPQMQRLEEGAAPEVTIRQPDTKEKITEKKSQGRVTEVKVQTGRTTYYAYPNDPAGSAMRGDGQSDSSRPVQFQIGEFGPPKSHPAPEPVETLAPAPGK</sequence>
<feature type="chain" id="PRO_5046125337" evidence="2">
    <location>
        <begin position="26"/>
        <end position="135"/>
    </location>
</feature>
<dbReference type="Gene3D" id="2.20.130.30">
    <property type="entry name" value="Protein of unknown function DUF2782"/>
    <property type="match status" value="1"/>
</dbReference>
<keyword evidence="4" id="KW-1185">Reference proteome</keyword>
<dbReference type="Pfam" id="PF11191">
    <property type="entry name" value="DUF2782"/>
    <property type="match status" value="1"/>
</dbReference>
<evidence type="ECO:0000313" key="3">
    <source>
        <dbReference type="EMBL" id="MFC7289761.1"/>
    </source>
</evidence>
<feature type="signal peptide" evidence="2">
    <location>
        <begin position="1"/>
        <end position="25"/>
    </location>
</feature>
<keyword evidence="2" id="KW-0732">Signal</keyword>